<evidence type="ECO:0008006" key="4">
    <source>
        <dbReference type="Google" id="ProtNLM"/>
    </source>
</evidence>
<protein>
    <recommendedName>
        <fullName evidence="4">Secreted protein</fullName>
    </recommendedName>
</protein>
<dbReference type="EMBL" id="WIXP02000009">
    <property type="protein sequence ID" value="KAF6205566.1"/>
    <property type="molecule type" value="Genomic_DNA"/>
</dbReference>
<evidence type="ECO:0000313" key="3">
    <source>
        <dbReference type="Proteomes" id="UP000466442"/>
    </source>
</evidence>
<feature type="signal peptide" evidence="1">
    <location>
        <begin position="1"/>
        <end position="16"/>
    </location>
</feature>
<gene>
    <name evidence="2" type="ORF">GE061_019739</name>
</gene>
<name>A0A8S9XBX4_APOLU</name>
<evidence type="ECO:0000256" key="1">
    <source>
        <dbReference type="SAM" id="SignalP"/>
    </source>
</evidence>
<dbReference type="Proteomes" id="UP000466442">
    <property type="component" value="Linkage Group LG9"/>
</dbReference>
<proteinExistence type="predicted"/>
<feature type="chain" id="PRO_5035782912" description="Secreted protein" evidence="1">
    <location>
        <begin position="17"/>
        <end position="133"/>
    </location>
</feature>
<keyword evidence="3" id="KW-1185">Reference proteome</keyword>
<accession>A0A8S9XBX4</accession>
<comment type="caution">
    <text evidence="2">The sequence shown here is derived from an EMBL/GenBank/DDBJ whole genome shotgun (WGS) entry which is preliminary data.</text>
</comment>
<evidence type="ECO:0000313" key="2">
    <source>
        <dbReference type="EMBL" id="KAF6205566.1"/>
    </source>
</evidence>
<dbReference type="AlphaFoldDB" id="A0A8S9XBX4"/>
<reference evidence="2" key="1">
    <citation type="journal article" date="2021" name="Mol. Ecol. Resour.">
        <title>Apolygus lucorum genome provides insights into omnivorousness and mesophyll feeding.</title>
        <authorList>
            <person name="Liu Y."/>
            <person name="Liu H."/>
            <person name="Wang H."/>
            <person name="Huang T."/>
            <person name="Liu B."/>
            <person name="Yang B."/>
            <person name="Yin L."/>
            <person name="Li B."/>
            <person name="Zhang Y."/>
            <person name="Zhang S."/>
            <person name="Jiang F."/>
            <person name="Zhang X."/>
            <person name="Ren Y."/>
            <person name="Wang B."/>
            <person name="Wang S."/>
            <person name="Lu Y."/>
            <person name="Wu K."/>
            <person name="Fan W."/>
            <person name="Wang G."/>
        </authorList>
    </citation>
    <scope>NUCLEOTIDE SEQUENCE</scope>
    <source>
        <strain evidence="2">12Hb</strain>
    </source>
</reference>
<organism evidence="2 3">
    <name type="scientific">Apolygus lucorum</name>
    <name type="common">Small green plant bug</name>
    <name type="synonym">Lygocoris lucorum</name>
    <dbReference type="NCBI Taxonomy" id="248454"/>
    <lineage>
        <taxon>Eukaryota</taxon>
        <taxon>Metazoa</taxon>
        <taxon>Ecdysozoa</taxon>
        <taxon>Arthropoda</taxon>
        <taxon>Hexapoda</taxon>
        <taxon>Insecta</taxon>
        <taxon>Pterygota</taxon>
        <taxon>Neoptera</taxon>
        <taxon>Paraneoptera</taxon>
        <taxon>Hemiptera</taxon>
        <taxon>Heteroptera</taxon>
        <taxon>Panheteroptera</taxon>
        <taxon>Cimicomorpha</taxon>
        <taxon>Miridae</taxon>
        <taxon>Mirini</taxon>
        <taxon>Apolygus</taxon>
    </lineage>
</organism>
<sequence>MKVLLLLLSLVAMSYSWNVPVNAKYCSKPMIDCEEKLYAICDKEKKEWISRVRPPNLRTWDNSRTSTTVDQPGGCLELPSKPHCIVGRGKFPADEDPSESPSSSFPADVFRSITELLDVRLGFVVDWGFLPFL</sequence>
<keyword evidence="1" id="KW-0732">Signal</keyword>